<reference evidence="1 2" key="1">
    <citation type="journal article" date="2013" name="PLoS Genet.">
        <title>The genome and development-dependent transcriptomes of Pyronema confluens: a window into fungal evolution.</title>
        <authorList>
            <person name="Traeger S."/>
            <person name="Altegoer F."/>
            <person name="Freitag M."/>
            <person name="Gabaldon T."/>
            <person name="Kempken F."/>
            <person name="Kumar A."/>
            <person name="Marcet-Houben M."/>
            <person name="Poggeler S."/>
            <person name="Stajich J.E."/>
            <person name="Nowrousian M."/>
        </authorList>
    </citation>
    <scope>NUCLEOTIDE SEQUENCE [LARGE SCALE GENOMIC DNA]</scope>
    <source>
        <strain evidence="2">CBS 100304</strain>
        <tissue evidence="1">Vegetative mycelium</tissue>
    </source>
</reference>
<dbReference type="EMBL" id="HF935315">
    <property type="protein sequence ID" value="CCX06809.1"/>
    <property type="molecule type" value="Genomic_DNA"/>
</dbReference>
<dbReference type="Proteomes" id="UP000018144">
    <property type="component" value="Unassembled WGS sequence"/>
</dbReference>
<proteinExistence type="predicted"/>
<dbReference type="AlphaFoldDB" id="U4L9E9"/>
<gene>
    <name evidence="1" type="ORF">PCON_06396</name>
</gene>
<name>U4L9E9_PYROM</name>
<evidence type="ECO:0000313" key="2">
    <source>
        <dbReference type="Proteomes" id="UP000018144"/>
    </source>
</evidence>
<evidence type="ECO:0000313" key="1">
    <source>
        <dbReference type="EMBL" id="CCX06809.1"/>
    </source>
</evidence>
<organism evidence="1 2">
    <name type="scientific">Pyronema omphalodes (strain CBS 100304)</name>
    <name type="common">Pyronema confluens</name>
    <dbReference type="NCBI Taxonomy" id="1076935"/>
    <lineage>
        <taxon>Eukaryota</taxon>
        <taxon>Fungi</taxon>
        <taxon>Dikarya</taxon>
        <taxon>Ascomycota</taxon>
        <taxon>Pezizomycotina</taxon>
        <taxon>Pezizomycetes</taxon>
        <taxon>Pezizales</taxon>
        <taxon>Pyronemataceae</taxon>
        <taxon>Pyronema</taxon>
    </lineage>
</organism>
<accession>U4L9E9</accession>
<protein>
    <submittedName>
        <fullName evidence="1">Uncharacterized protein</fullName>
    </submittedName>
</protein>
<sequence length="86" mass="9666">MGRIRWAMKEATVKTLSGRLGVHEASLDLLLTAFMLRDRELDKRHEGANGKTRSSKSAASGFYIFAGQLLPTSRRRRFGTSIQNEL</sequence>
<keyword evidence="2" id="KW-1185">Reference proteome</keyword>